<evidence type="ECO:0000313" key="4">
    <source>
        <dbReference type="Proteomes" id="UP001295444"/>
    </source>
</evidence>
<dbReference type="PANTHER" id="PTHR34648:SF1">
    <property type="entry name" value="CLOCK-INTERACTING PACEMAKER"/>
    <property type="match status" value="1"/>
</dbReference>
<feature type="region of interest" description="Disordered" evidence="2">
    <location>
        <begin position="1"/>
        <end position="44"/>
    </location>
</feature>
<organism evidence="3 4">
    <name type="scientific">Pelobates cultripes</name>
    <name type="common">Western spadefoot toad</name>
    <dbReference type="NCBI Taxonomy" id="61616"/>
    <lineage>
        <taxon>Eukaryota</taxon>
        <taxon>Metazoa</taxon>
        <taxon>Chordata</taxon>
        <taxon>Craniata</taxon>
        <taxon>Vertebrata</taxon>
        <taxon>Euteleostomi</taxon>
        <taxon>Amphibia</taxon>
        <taxon>Batrachia</taxon>
        <taxon>Anura</taxon>
        <taxon>Pelobatoidea</taxon>
        <taxon>Pelobatidae</taxon>
        <taxon>Pelobates</taxon>
    </lineage>
</organism>
<dbReference type="InterPro" id="IPR031602">
    <property type="entry name" value="CIPC"/>
</dbReference>
<evidence type="ECO:0000313" key="3">
    <source>
        <dbReference type="EMBL" id="CAH2328486.1"/>
    </source>
</evidence>
<evidence type="ECO:0000256" key="2">
    <source>
        <dbReference type="SAM" id="MobiDB-lite"/>
    </source>
</evidence>
<dbReference type="EMBL" id="OW240924">
    <property type="protein sequence ID" value="CAH2328486.1"/>
    <property type="molecule type" value="Genomic_DNA"/>
</dbReference>
<keyword evidence="1" id="KW-0175">Coiled coil</keyword>
<proteinExistence type="predicted"/>
<reference evidence="3" key="1">
    <citation type="submission" date="2022-03" db="EMBL/GenBank/DDBJ databases">
        <authorList>
            <person name="Alioto T."/>
            <person name="Alioto T."/>
            <person name="Gomez Garrido J."/>
        </authorList>
    </citation>
    <scope>NUCLEOTIDE SEQUENCE</scope>
</reference>
<sequence>MCTVPTTDSGTQGNSGGKLSSQEVPQNRPHVESTIPENKTNKRQRFQNTWEILNHSGLLGIAMKTKELVRLNQVTENQLKRLKEQVQLYTKAMNGNDSQDWQKLEDSMASDERR</sequence>
<feature type="coiled-coil region" evidence="1">
    <location>
        <begin position="65"/>
        <end position="92"/>
    </location>
</feature>
<dbReference type="GO" id="GO:0042754">
    <property type="term" value="P:negative regulation of circadian rhythm"/>
    <property type="evidence" value="ECO:0007669"/>
    <property type="project" value="InterPro"/>
</dbReference>
<protein>
    <submittedName>
        <fullName evidence="3">CLOCK-interacting pacemaker isoform X1</fullName>
    </submittedName>
</protein>
<dbReference type="Pfam" id="PF15800">
    <property type="entry name" value="CiPC"/>
    <property type="match status" value="1"/>
</dbReference>
<name>A0AAD1TMV4_PELCU</name>
<dbReference type="PANTHER" id="PTHR34648">
    <property type="entry name" value="CLOCK-INTERACTING PACEMAKER"/>
    <property type="match status" value="1"/>
</dbReference>
<dbReference type="GO" id="GO:0045892">
    <property type="term" value="P:negative regulation of DNA-templated transcription"/>
    <property type="evidence" value="ECO:0007669"/>
    <property type="project" value="InterPro"/>
</dbReference>
<feature type="region of interest" description="Disordered" evidence="2">
    <location>
        <begin position="93"/>
        <end position="114"/>
    </location>
</feature>
<accession>A0AAD1TMV4</accession>
<keyword evidence="4" id="KW-1185">Reference proteome</keyword>
<evidence type="ECO:0000256" key="1">
    <source>
        <dbReference type="SAM" id="Coils"/>
    </source>
</evidence>
<dbReference type="GO" id="GO:0005634">
    <property type="term" value="C:nucleus"/>
    <property type="evidence" value="ECO:0007669"/>
    <property type="project" value="TreeGrafter"/>
</dbReference>
<dbReference type="Proteomes" id="UP001295444">
    <property type="component" value="Chromosome 13"/>
</dbReference>
<gene>
    <name evidence="3" type="ORF">PECUL_23A024116</name>
</gene>
<feature type="compositionally biased region" description="Basic and acidic residues" evidence="2">
    <location>
        <begin position="100"/>
        <end position="114"/>
    </location>
</feature>
<feature type="compositionally biased region" description="Polar residues" evidence="2">
    <location>
        <begin position="1"/>
        <end position="25"/>
    </location>
</feature>
<dbReference type="AlphaFoldDB" id="A0AAD1TMV4"/>